<dbReference type="KEGG" id="aten:116299192"/>
<evidence type="ECO:0000256" key="1">
    <source>
        <dbReference type="ARBA" id="ARBA00008842"/>
    </source>
</evidence>
<keyword evidence="6" id="KW-0472">Membrane</keyword>
<dbReference type="GO" id="GO:0006869">
    <property type="term" value="P:lipid transport"/>
    <property type="evidence" value="ECO:0007669"/>
    <property type="project" value="UniProtKB-KW"/>
</dbReference>
<dbReference type="InterPro" id="IPR000648">
    <property type="entry name" value="Oxysterol-bd"/>
</dbReference>
<keyword evidence="4" id="KW-0446">Lipid-binding</keyword>
<evidence type="ECO:0000256" key="3">
    <source>
        <dbReference type="ARBA" id="ARBA00023055"/>
    </source>
</evidence>
<dbReference type="FunCoup" id="A0A6P8IDQ2">
    <property type="interactions" value="3348"/>
</dbReference>
<comment type="similarity">
    <text evidence="1">Belongs to the OSBP family.</text>
</comment>
<evidence type="ECO:0000313" key="8">
    <source>
        <dbReference type="Proteomes" id="UP000515163"/>
    </source>
</evidence>
<dbReference type="SMART" id="SM00233">
    <property type="entry name" value="PH"/>
    <property type="match status" value="1"/>
</dbReference>
<protein>
    <submittedName>
        <fullName evidence="9">Oxysterol-binding protein-related protein 8-like</fullName>
    </submittedName>
</protein>
<accession>A0A6P8IDQ2</accession>
<keyword evidence="6" id="KW-1133">Transmembrane helix</keyword>
<feature type="compositionally biased region" description="Acidic residues" evidence="5">
    <location>
        <begin position="328"/>
        <end position="338"/>
    </location>
</feature>
<dbReference type="Pfam" id="PF01237">
    <property type="entry name" value="Oxysterol_BP"/>
    <property type="match status" value="2"/>
</dbReference>
<dbReference type="GO" id="GO:0016020">
    <property type="term" value="C:membrane"/>
    <property type="evidence" value="ECO:0007669"/>
    <property type="project" value="TreeGrafter"/>
</dbReference>
<evidence type="ECO:0000256" key="6">
    <source>
        <dbReference type="SAM" id="Phobius"/>
    </source>
</evidence>
<feature type="compositionally biased region" description="Basic and acidic residues" evidence="5">
    <location>
        <begin position="278"/>
        <end position="291"/>
    </location>
</feature>
<keyword evidence="2" id="KW-0813">Transport</keyword>
<dbReference type="GO" id="GO:0032541">
    <property type="term" value="C:cortical endoplasmic reticulum"/>
    <property type="evidence" value="ECO:0007669"/>
    <property type="project" value="TreeGrafter"/>
</dbReference>
<reference evidence="9" key="1">
    <citation type="submission" date="2025-08" db="UniProtKB">
        <authorList>
            <consortium name="RefSeq"/>
        </authorList>
    </citation>
    <scope>IDENTIFICATION</scope>
    <source>
        <tissue evidence="9">Tentacle</tissue>
    </source>
</reference>
<dbReference type="GeneID" id="116299192"/>
<evidence type="ECO:0000259" key="7">
    <source>
        <dbReference type="SMART" id="SM00233"/>
    </source>
</evidence>
<keyword evidence="6" id="KW-0812">Transmembrane</keyword>
<evidence type="ECO:0000313" key="9">
    <source>
        <dbReference type="RefSeq" id="XP_031563680.1"/>
    </source>
</evidence>
<dbReference type="GO" id="GO:0005829">
    <property type="term" value="C:cytosol"/>
    <property type="evidence" value="ECO:0007669"/>
    <property type="project" value="TreeGrafter"/>
</dbReference>
<evidence type="ECO:0000256" key="5">
    <source>
        <dbReference type="SAM" id="MobiDB-lite"/>
    </source>
</evidence>
<feature type="region of interest" description="Disordered" evidence="5">
    <location>
        <begin position="1"/>
        <end position="132"/>
    </location>
</feature>
<dbReference type="FunFam" id="2.30.29.30:FF:000030">
    <property type="entry name" value="Oxysterol-binding protein"/>
    <property type="match status" value="1"/>
</dbReference>
<feature type="compositionally biased region" description="Acidic residues" evidence="5">
    <location>
        <begin position="296"/>
        <end position="305"/>
    </location>
</feature>
<evidence type="ECO:0000256" key="2">
    <source>
        <dbReference type="ARBA" id="ARBA00022448"/>
    </source>
</evidence>
<dbReference type="OrthoDB" id="10053431at2759"/>
<feature type="domain" description="PH" evidence="7">
    <location>
        <begin position="141"/>
        <end position="263"/>
    </location>
</feature>
<keyword evidence="3" id="KW-0445">Lipid transport</keyword>
<dbReference type="Proteomes" id="UP000515163">
    <property type="component" value="Unplaced"/>
</dbReference>
<sequence>MEEMDGNIESGSPTIDTEDEDQVFESKCDEYESEDEVENERSTSMEEVQQQNKADTALLNSFSRSRNNDGTTEDKGDGSMSRTHSVPDEGGLNCKPDGVISPRLQAQSSKMADRKDSNKTEKKLSDKSPAMARKQAKESLKVISLIMVILAHQIRGTLKGWAKYWCVVRPGMFIIYKSAKGQWIGTVLLNTCELIERPSKKDGFCFKLYNPFEHYIWATKGPKGELAGAIVQPLPKDHLIMRALTESDGRCWMDALEVGQRQGYNLLRDTKGMNSEFYGKDEENREEREQEPTVPDADDGEDSNDGLEKSDSENEQEGIVELNKHEPEEEEPFEETSYVEEKGEEYLGQEGEAVEEIEDDNKSIIWALLKQLPTFILEPRSFLDKLSDFYYHSYILKKAASEDHAYSRMKEVVRWYLSGFYKKPKVRWDPCGKWMEKHCNSTSAILDGNASLTLLKYGEEYLMDMPYAHCKGILIGTLTFELGGVVTINCEKTGYKAEIEFKLKPFWKKSGESNYISGKIKMGKETLCKIEGKWDGEIVIEDLNIRPWDPMTDLLEYENNGIIKTQYRLKAPMVRTTSVLSVHLPGKKPSKRKRPSSGRSRLGVAKGSRRSSADRSGGSTPDLEGNTSSIEDEYDDVSVKEGVDLATLEKAIQPLRDSQNECVKQMRAIRMDLRKHYTSHQDEIASLQFKDWIVIFLLVVFQGVYQWYMR</sequence>
<keyword evidence="8" id="KW-1185">Reference proteome</keyword>
<dbReference type="AlphaFoldDB" id="A0A6P8IDQ2"/>
<evidence type="ECO:0000256" key="4">
    <source>
        <dbReference type="ARBA" id="ARBA00023121"/>
    </source>
</evidence>
<dbReference type="PANTHER" id="PTHR10972:SF102">
    <property type="entry name" value="OXYSTEROL-BINDING PROTEIN"/>
    <property type="match status" value="1"/>
</dbReference>
<feature type="region of interest" description="Disordered" evidence="5">
    <location>
        <begin position="273"/>
        <end position="341"/>
    </location>
</feature>
<dbReference type="SUPFAM" id="SSF50729">
    <property type="entry name" value="PH domain-like"/>
    <property type="match status" value="1"/>
</dbReference>
<feature type="transmembrane region" description="Helical" evidence="6">
    <location>
        <begin position="692"/>
        <end position="708"/>
    </location>
</feature>
<feature type="region of interest" description="Disordered" evidence="5">
    <location>
        <begin position="580"/>
        <end position="631"/>
    </location>
</feature>
<gene>
    <name evidence="9" type="primary">LOC116299192</name>
</gene>
<feature type="compositionally biased region" description="Basic residues" evidence="5">
    <location>
        <begin position="585"/>
        <end position="596"/>
    </location>
</feature>
<dbReference type="InParanoid" id="A0A6P8IDQ2"/>
<dbReference type="SUPFAM" id="SSF144000">
    <property type="entry name" value="Oxysterol-binding protein-like"/>
    <property type="match status" value="1"/>
</dbReference>
<dbReference type="InterPro" id="IPR001849">
    <property type="entry name" value="PH_domain"/>
</dbReference>
<dbReference type="RefSeq" id="XP_031563680.1">
    <property type="nucleotide sequence ID" value="XM_031707820.1"/>
</dbReference>
<dbReference type="Gene3D" id="2.30.29.30">
    <property type="entry name" value="Pleckstrin-homology domain (PH domain)/Phosphotyrosine-binding domain (PTB)"/>
    <property type="match status" value="1"/>
</dbReference>
<name>A0A6P8IDQ2_ACTTE</name>
<dbReference type="InterPro" id="IPR037239">
    <property type="entry name" value="OSBP_sf"/>
</dbReference>
<feature type="compositionally biased region" description="Basic and acidic residues" evidence="5">
    <location>
        <begin position="111"/>
        <end position="126"/>
    </location>
</feature>
<organism evidence="8 9">
    <name type="scientific">Actinia tenebrosa</name>
    <name type="common">Australian red waratah sea anemone</name>
    <dbReference type="NCBI Taxonomy" id="6105"/>
    <lineage>
        <taxon>Eukaryota</taxon>
        <taxon>Metazoa</taxon>
        <taxon>Cnidaria</taxon>
        <taxon>Anthozoa</taxon>
        <taxon>Hexacorallia</taxon>
        <taxon>Actiniaria</taxon>
        <taxon>Actiniidae</taxon>
        <taxon>Actinia</taxon>
    </lineage>
</organism>
<dbReference type="GO" id="GO:0015485">
    <property type="term" value="F:cholesterol binding"/>
    <property type="evidence" value="ECO:0007669"/>
    <property type="project" value="TreeGrafter"/>
</dbReference>
<dbReference type="Gene3D" id="2.40.160.120">
    <property type="match status" value="1"/>
</dbReference>
<proteinExistence type="inferred from homology"/>
<dbReference type="PANTHER" id="PTHR10972">
    <property type="entry name" value="OXYSTEROL-BINDING PROTEIN-RELATED"/>
    <property type="match status" value="1"/>
</dbReference>
<feature type="compositionally biased region" description="Polar residues" evidence="5">
    <location>
        <begin position="45"/>
        <end position="70"/>
    </location>
</feature>
<dbReference type="InterPro" id="IPR011993">
    <property type="entry name" value="PH-like_dom_sf"/>
</dbReference>